<dbReference type="GO" id="GO:0000160">
    <property type="term" value="P:phosphorelay signal transduction system"/>
    <property type="evidence" value="ECO:0007669"/>
    <property type="project" value="InterPro"/>
</dbReference>
<name>F6F313_SPHCR</name>
<reference evidence="3 4" key="1">
    <citation type="submission" date="2011-05" db="EMBL/GenBank/DDBJ databases">
        <title>Complete sequence of chromosome 2 of Sphingobium chlorophenolicum L-1.</title>
        <authorList>
            <consortium name="US DOE Joint Genome Institute"/>
            <person name="Lucas S."/>
            <person name="Han J."/>
            <person name="Lapidus A."/>
            <person name="Cheng J.-F."/>
            <person name="Goodwin L."/>
            <person name="Pitluck S."/>
            <person name="Peters L."/>
            <person name="Daligault H."/>
            <person name="Han C."/>
            <person name="Tapia R."/>
            <person name="Land M."/>
            <person name="Hauser L."/>
            <person name="Kyrpides N."/>
            <person name="Ivanova N."/>
            <person name="Pagani I."/>
            <person name="Turner P."/>
            <person name="Copley S."/>
            <person name="Woyke T."/>
        </authorList>
    </citation>
    <scope>NUCLEOTIDE SEQUENCE [LARGE SCALE GENOMIC DNA]</scope>
    <source>
        <strain evidence="3 4">L-1</strain>
    </source>
</reference>
<dbReference type="PROSITE" id="PS50110">
    <property type="entry name" value="RESPONSE_REGULATORY"/>
    <property type="match status" value="1"/>
</dbReference>
<proteinExistence type="predicted"/>
<evidence type="ECO:0000313" key="3">
    <source>
        <dbReference type="EMBL" id="AEG50825.1"/>
    </source>
</evidence>
<dbReference type="HOGENOM" id="CLU_721421_0_0_5"/>
<dbReference type="AlphaFoldDB" id="F6F313"/>
<dbReference type="Proteomes" id="UP000007150">
    <property type="component" value="Chromosome 2"/>
</dbReference>
<keyword evidence="4" id="KW-1185">Reference proteome</keyword>
<dbReference type="EMBL" id="CP002799">
    <property type="protein sequence ID" value="AEG50825.1"/>
    <property type="molecule type" value="Genomic_DNA"/>
</dbReference>
<evidence type="ECO:0000313" key="4">
    <source>
        <dbReference type="Proteomes" id="UP000007150"/>
    </source>
</evidence>
<feature type="domain" description="Response regulatory" evidence="2">
    <location>
        <begin position="1"/>
        <end position="114"/>
    </location>
</feature>
<dbReference type="InterPro" id="IPR001789">
    <property type="entry name" value="Sig_transdc_resp-reg_receiver"/>
</dbReference>
<dbReference type="SUPFAM" id="SSF52540">
    <property type="entry name" value="P-loop containing nucleoside triphosphate hydrolases"/>
    <property type="match status" value="1"/>
</dbReference>
<dbReference type="KEGG" id="sch:Sphch_3212"/>
<organism evidence="3 4">
    <name type="scientific">Sphingobium chlorophenolicum L-1</name>
    <dbReference type="NCBI Taxonomy" id="690566"/>
    <lineage>
        <taxon>Bacteria</taxon>
        <taxon>Pseudomonadati</taxon>
        <taxon>Pseudomonadota</taxon>
        <taxon>Alphaproteobacteria</taxon>
        <taxon>Sphingomonadales</taxon>
        <taxon>Sphingomonadaceae</taxon>
        <taxon>Sphingobium</taxon>
    </lineage>
</organism>
<feature type="modified residue" description="4-aspartylphosphate" evidence="1">
    <location>
        <position position="47"/>
    </location>
</feature>
<dbReference type="STRING" id="690566.Sphch_3212"/>
<evidence type="ECO:0000259" key="2">
    <source>
        <dbReference type="PROSITE" id="PS50110"/>
    </source>
</evidence>
<dbReference type="InterPro" id="IPR027417">
    <property type="entry name" value="P-loop_NTPase"/>
</dbReference>
<dbReference type="Gene3D" id="3.40.50.300">
    <property type="entry name" value="P-loop containing nucleotide triphosphate hydrolases"/>
    <property type="match status" value="1"/>
</dbReference>
<sequence>MAAIFLLSVDRMLARRIEEAMGGRATVELVQSIEREALAKPCLIVIDRAAIPPERALSAAIGTVVESAGGRPVVLATGEMEAEPLLRAIRAGVDDVIPRDGEGPEIAVVLARLLNDAVADRGHRGRLTLVLGADRDACAMVATDMAIAGGRGATLLVDCTLPTSAAATYLDLSVDYGLASAVGDRDRLDASLLASTVARHGPSGLMLLTFDGGTGVEPAGLSPSDLAGLIRLLRGCCDHVVLNAGSLRHGGLLREVAAEADRVELLCGQTIREVEACRRLLDRIGAERERVAAMRLLVWDHLPGVLLDGRRMAEALGVGSVLALPVDRARMRNALNAGRPLAMEADGGAYMAAVRRACGGTSRNSGMDRLRRMLRVVSDFEPDASIWRLGIRGKQTNERAS</sequence>
<evidence type="ECO:0000256" key="1">
    <source>
        <dbReference type="PROSITE-ProRule" id="PRU00169"/>
    </source>
</evidence>
<protein>
    <submittedName>
        <fullName evidence="3">Response regulator receiver protein</fullName>
    </submittedName>
</protein>
<gene>
    <name evidence="3" type="ORF">Sphch_3212</name>
</gene>
<dbReference type="RefSeq" id="WP_013849055.1">
    <property type="nucleotide sequence ID" value="NC_015594.1"/>
</dbReference>
<accession>F6F313</accession>
<keyword evidence="1" id="KW-0597">Phosphoprotein</keyword>